<evidence type="ECO:0000313" key="3">
    <source>
        <dbReference type="Proteomes" id="UP000075420"/>
    </source>
</evidence>
<accession>A0A150PJE1</accession>
<organism evidence="2 3">
    <name type="scientific">Sorangium cellulosum</name>
    <name type="common">Polyangium cellulosum</name>
    <dbReference type="NCBI Taxonomy" id="56"/>
    <lineage>
        <taxon>Bacteria</taxon>
        <taxon>Pseudomonadati</taxon>
        <taxon>Myxococcota</taxon>
        <taxon>Polyangia</taxon>
        <taxon>Polyangiales</taxon>
        <taxon>Polyangiaceae</taxon>
        <taxon>Sorangium</taxon>
    </lineage>
</organism>
<feature type="domain" description="HD" evidence="1">
    <location>
        <begin position="32"/>
        <end position="118"/>
    </location>
</feature>
<comment type="caution">
    <text evidence="2">The sequence shown here is derived from an EMBL/GenBank/DDBJ whole genome shotgun (WGS) entry which is preliminary data.</text>
</comment>
<dbReference type="EMBL" id="JELY01001451">
    <property type="protein sequence ID" value="KYF55726.1"/>
    <property type="molecule type" value="Genomic_DNA"/>
</dbReference>
<dbReference type="PANTHER" id="PTHR35569">
    <property type="entry name" value="CYANAMIDE HYDRATASE DDI2-RELATED"/>
    <property type="match status" value="1"/>
</dbReference>
<gene>
    <name evidence="2" type="ORF">BE08_22950</name>
</gene>
<dbReference type="Gene3D" id="1.10.3210.10">
    <property type="entry name" value="Hypothetical protein af1432"/>
    <property type="match status" value="1"/>
</dbReference>
<sequence>MTTEIAGIHAPDTRLAHDATALAREVSAPYLFHHVMRSYYFGELAARQRGVACDRELLYLSVVLHDLGLTERFAGPERFEVDGANAARAFLEGRGLPREKTSLVWDAIALHTSLGIASHKEPEVAVAHLGIGIDYGGVGLEALPRGAVEEILRAYPRLEMKQELRRALCGVVERKPHTAAGNFLSDFGRRYVPGIQPFDASALLEGAPFDS</sequence>
<reference evidence="2 3" key="1">
    <citation type="submission" date="2014-02" db="EMBL/GenBank/DDBJ databases">
        <title>The small core and large imbalanced accessory genome model reveals a collaborative survival strategy of Sorangium cellulosum strains in nature.</title>
        <authorList>
            <person name="Han K."/>
            <person name="Peng R."/>
            <person name="Blom J."/>
            <person name="Li Y.-Z."/>
        </authorList>
    </citation>
    <scope>NUCLEOTIDE SEQUENCE [LARGE SCALE GENOMIC DNA]</scope>
    <source>
        <strain evidence="2 3">So0157-25</strain>
    </source>
</reference>
<dbReference type="PANTHER" id="PTHR35569:SF1">
    <property type="entry name" value="CYANAMIDE HYDRATASE DDI2-RELATED"/>
    <property type="match status" value="1"/>
</dbReference>
<evidence type="ECO:0000313" key="2">
    <source>
        <dbReference type="EMBL" id="KYF55726.1"/>
    </source>
</evidence>
<dbReference type="AlphaFoldDB" id="A0A150PJE1"/>
<evidence type="ECO:0000259" key="1">
    <source>
        <dbReference type="Pfam" id="PF01966"/>
    </source>
</evidence>
<name>A0A150PJE1_SORCE</name>
<dbReference type="InterPro" id="IPR006674">
    <property type="entry name" value="HD_domain"/>
</dbReference>
<dbReference type="SUPFAM" id="SSF109604">
    <property type="entry name" value="HD-domain/PDEase-like"/>
    <property type="match status" value="1"/>
</dbReference>
<dbReference type="Proteomes" id="UP000075420">
    <property type="component" value="Unassembled WGS sequence"/>
</dbReference>
<dbReference type="Pfam" id="PF01966">
    <property type="entry name" value="HD"/>
    <property type="match status" value="1"/>
</dbReference>
<proteinExistence type="predicted"/>
<protein>
    <recommendedName>
        <fullName evidence="1">HD domain-containing protein</fullName>
    </recommendedName>
</protein>